<keyword evidence="4 6" id="KW-1133">Transmembrane helix</keyword>
<keyword evidence="8" id="KW-1185">Reference proteome</keyword>
<evidence type="ECO:0000256" key="1">
    <source>
        <dbReference type="ARBA" id="ARBA00004141"/>
    </source>
</evidence>
<organism evidence="7 8">
    <name type="scientific">Caenorhabditis nigoni</name>
    <dbReference type="NCBI Taxonomy" id="1611254"/>
    <lineage>
        <taxon>Eukaryota</taxon>
        <taxon>Metazoa</taxon>
        <taxon>Ecdysozoa</taxon>
        <taxon>Nematoda</taxon>
        <taxon>Chromadorea</taxon>
        <taxon>Rhabditida</taxon>
        <taxon>Rhabditina</taxon>
        <taxon>Rhabditomorpha</taxon>
        <taxon>Rhabditoidea</taxon>
        <taxon>Rhabditidae</taxon>
        <taxon>Peloderinae</taxon>
        <taxon>Caenorhabditis</taxon>
    </lineage>
</organism>
<dbReference type="GO" id="GO:0016020">
    <property type="term" value="C:membrane"/>
    <property type="evidence" value="ECO:0007669"/>
    <property type="project" value="UniProtKB-SubCell"/>
</dbReference>
<dbReference type="InterPro" id="IPR052880">
    <property type="entry name" value="NRL-Serpentine_Class_Gamma"/>
</dbReference>
<evidence type="ECO:0000256" key="4">
    <source>
        <dbReference type="ARBA" id="ARBA00022989"/>
    </source>
</evidence>
<proteinExistence type="inferred from homology"/>
<sequence>MDLNSTKTYDRFDRKAGNLSRQIFTLVQLIYGFPSVCLMGYIFIHLATSSKYKNSFYRLVQGDLLFMTLSLPYILLIFDTNLKKDIRLSRESSSVDPARPDVS</sequence>
<dbReference type="GO" id="GO:0007606">
    <property type="term" value="P:sensory perception of chemical stimulus"/>
    <property type="evidence" value="ECO:0007669"/>
    <property type="project" value="UniProtKB-UniRule"/>
</dbReference>
<accession>A0A2G5TCK4</accession>
<dbReference type="EMBL" id="PDUG01000005">
    <property type="protein sequence ID" value="PIC24939.1"/>
    <property type="molecule type" value="Genomic_DNA"/>
</dbReference>
<evidence type="ECO:0000313" key="8">
    <source>
        <dbReference type="Proteomes" id="UP000230233"/>
    </source>
</evidence>
<dbReference type="OrthoDB" id="10659930at2759"/>
<comment type="caution">
    <text evidence="7">The sequence shown here is derived from an EMBL/GenBank/DDBJ whole genome shotgun (WGS) entry which is preliminary data.</text>
</comment>
<keyword evidence="3 6" id="KW-0812">Transmembrane</keyword>
<gene>
    <name evidence="7" type="primary">Cnig_chr_V.g18068</name>
    <name evidence="7" type="ORF">B9Z55_018068</name>
</gene>
<dbReference type="PANTHER" id="PTHR31114:SF3">
    <property type="entry name" value="SERPENTINE RECEPTOR CLASS GAMMA-RELATED"/>
    <property type="match status" value="1"/>
</dbReference>
<name>A0A2G5TCK4_9PELO</name>
<evidence type="ECO:0000313" key="7">
    <source>
        <dbReference type="EMBL" id="PIC24939.1"/>
    </source>
</evidence>
<dbReference type="PANTHER" id="PTHR31114">
    <property type="entry name" value="SERPENTINE RECEPTOR CLASS GAMMA"/>
    <property type="match status" value="1"/>
</dbReference>
<evidence type="ECO:0000256" key="5">
    <source>
        <dbReference type="ARBA" id="ARBA00023136"/>
    </source>
</evidence>
<comment type="similarity">
    <text evidence="2 6">Belongs to the nematode receptor-like protein srg family.</text>
</comment>
<comment type="caution">
    <text evidence="6">Lacks conserved residue(s) required for the propagation of feature annotation.</text>
</comment>
<protein>
    <recommendedName>
        <fullName evidence="6">Serpentine receptor class gamma</fullName>
    </recommendedName>
</protein>
<evidence type="ECO:0000256" key="2">
    <source>
        <dbReference type="ARBA" id="ARBA00005692"/>
    </source>
</evidence>
<dbReference type="AlphaFoldDB" id="A0A2G5TCK4"/>
<feature type="transmembrane region" description="Helical" evidence="6">
    <location>
        <begin position="23"/>
        <end position="44"/>
    </location>
</feature>
<dbReference type="Pfam" id="PF02118">
    <property type="entry name" value="Srg"/>
    <property type="match status" value="1"/>
</dbReference>
<reference evidence="8" key="1">
    <citation type="submission" date="2017-10" db="EMBL/GenBank/DDBJ databases">
        <title>Rapid genome shrinkage in a self-fertile nematode reveals novel sperm competition proteins.</title>
        <authorList>
            <person name="Yin D."/>
            <person name="Schwarz E.M."/>
            <person name="Thomas C.G."/>
            <person name="Felde R.L."/>
            <person name="Korf I.F."/>
            <person name="Cutter A.D."/>
            <person name="Schartner C.M."/>
            <person name="Ralston E.J."/>
            <person name="Meyer B.J."/>
            <person name="Haag E.S."/>
        </authorList>
    </citation>
    <scope>NUCLEOTIDE SEQUENCE [LARGE SCALE GENOMIC DNA]</scope>
    <source>
        <strain evidence="8">JU1422</strain>
    </source>
</reference>
<dbReference type="InterPro" id="IPR000609">
    <property type="entry name" value="7TM_GPCR_serpentine_rcpt_Srg"/>
</dbReference>
<dbReference type="Proteomes" id="UP000230233">
    <property type="component" value="Chromosome V"/>
</dbReference>
<evidence type="ECO:0000256" key="3">
    <source>
        <dbReference type="ARBA" id="ARBA00022692"/>
    </source>
</evidence>
<keyword evidence="5 6" id="KW-0472">Membrane</keyword>
<dbReference type="GO" id="GO:0004888">
    <property type="term" value="F:transmembrane signaling receptor activity"/>
    <property type="evidence" value="ECO:0007669"/>
    <property type="project" value="InterPro"/>
</dbReference>
<evidence type="ECO:0000256" key="6">
    <source>
        <dbReference type="RuleBase" id="RU280813"/>
    </source>
</evidence>
<feature type="transmembrane region" description="Helical" evidence="6">
    <location>
        <begin position="64"/>
        <end position="82"/>
    </location>
</feature>
<comment type="subcellular location">
    <subcellularLocation>
        <location evidence="1">Membrane</location>
        <topology evidence="1">Multi-pass membrane protein</topology>
    </subcellularLocation>
</comment>